<dbReference type="PANTHER" id="PTHR24198">
    <property type="entry name" value="ANKYRIN REPEAT AND PROTEIN KINASE DOMAIN-CONTAINING PROTEIN"/>
    <property type="match status" value="1"/>
</dbReference>
<evidence type="ECO:0000313" key="6">
    <source>
        <dbReference type="Proteomes" id="UP000044602"/>
    </source>
</evidence>
<dbReference type="InterPro" id="IPR036770">
    <property type="entry name" value="Ankyrin_rpt-contain_sf"/>
</dbReference>
<dbReference type="PANTHER" id="PTHR24198:SF165">
    <property type="entry name" value="ANKYRIN REPEAT-CONTAINING PROTEIN-RELATED"/>
    <property type="match status" value="1"/>
</dbReference>
<evidence type="ECO:0000313" key="5">
    <source>
        <dbReference type="EMBL" id="CRK28790.1"/>
    </source>
</evidence>
<sequence length="190" mass="19787">MAPNLTEDEVDDLIYFARAGEQADLAEALATLSARESVAPAAILTVARDESKATCLHMAAGNGNLDVVSAILAHFAQLPAEERKAALDQANEFANTALHWACLRGHLSVVKALLEAGASPALANDKDEIPLDCALFAEKQDVVDHFMGLSRALEGDNGEGGLSSGVGSVEVEVEETKAEPEAGKSSSSDS</sequence>
<dbReference type="Pfam" id="PF13637">
    <property type="entry name" value="Ank_4"/>
    <property type="match status" value="1"/>
</dbReference>
<name>A0A0G4M4G2_VERLO</name>
<dbReference type="SUPFAM" id="SSF48403">
    <property type="entry name" value="Ankyrin repeat"/>
    <property type="match status" value="1"/>
</dbReference>
<dbReference type="AlphaFoldDB" id="A0A0G4M4G2"/>
<evidence type="ECO:0000256" key="1">
    <source>
        <dbReference type="ARBA" id="ARBA00022737"/>
    </source>
</evidence>
<evidence type="ECO:0000256" key="4">
    <source>
        <dbReference type="SAM" id="MobiDB-lite"/>
    </source>
</evidence>
<keyword evidence="2 3" id="KW-0040">ANK repeat</keyword>
<dbReference type="STRING" id="100787.A0A0G4M4G2"/>
<dbReference type="SMART" id="SM00248">
    <property type="entry name" value="ANK"/>
    <property type="match status" value="2"/>
</dbReference>
<dbReference type="PROSITE" id="PS50297">
    <property type="entry name" value="ANK_REP_REGION"/>
    <property type="match status" value="1"/>
</dbReference>
<keyword evidence="1" id="KW-0677">Repeat</keyword>
<dbReference type="EMBL" id="CVQH01020862">
    <property type="protein sequence ID" value="CRK28790.1"/>
    <property type="molecule type" value="Genomic_DNA"/>
</dbReference>
<protein>
    <submittedName>
        <fullName evidence="5">Uncharacterized protein</fullName>
    </submittedName>
</protein>
<evidence type="ECO:0000256" key="2">
    <source>
        <dbReference type="ARBA" id="ARBA00023043"/>
    </source>
</evidence>
<evidence type="ECO:0000256" key="3">
    <source>
        <dbReference type="PROSITE-ProRule" id="PRU00023"/>
    </source>
</evidence>
<gene>
    <name evidence="5" type="ORF">BN1708_004772</name>
</gene>
<organism evidence="5 6">
    <name type="scientific">Verticillium longisporum</name>
    <name type="common">Verticillium dahliae var. longisporum</name>
    <dbReference type="NCBI Taxonomy" id="100787"/>
    <lineage>
        <taxon>Eukaryota</taxon>
        <taxon>Fungi</taxon>
        <taxon>Dikarya</taxon>
        <taxon>Ascomycota</taxon>
        <taxon>Pezizomycotina</taxon>
        <taxon>Sordariomycetes</taxon>
        <taxon>Hypocreomycetidae</taxon>
        <taxon>Glomerellales</taxon>
        <taxon>Plectosphaerellaceae</taxon>
        <taxon>Verticillium</taxon>
    </lineage>
</organism>
<keyword evidence="6" id="KW-1185">Reference proteome</keyword>
<reference evidence="5 6" key="1">
    <citation type="submission" date="2015-05" db="EMBL/GenBank/DDBJ databases">
        <authorList>
            <person name="Wang D.B."/>
            <person name="Wang M."/>
        </authorList>
    </citation>
    <scope>NUCLEOTIDE SEQUENCE [LARGE SCALE GENOMIC DNA]</scope>
    <source>
        <strain evidence="5">VL1</strain>
    </source>
</reference>
<dbReference type="Gene3D" id="1.25.40.20">
    <property type="entry name" value="Ankyrin repeat-containing domain"/>
    <property type="match status" value="1"/>
</dbReference>
<proteinExistence type="predicted"/>
<dbReference type="Proteomes" id="UP000044602">
    <property type="component" value="Unassembled WGS sequence"/>
</dbReference>
<accession>A0A0G4M4G2</accession>
<feature type="region of interest" description="Disordered" evidence="4">
    <location>
        <begin position="154"/>
        <end position="190"/>
    </location>
</feature>
<dbReference type="InterPro" id="IPR002110">
    <property type="entry name" value="Ankyrin_rpt"/>
</dbReference>
<dbReference type="PROSITE" id="PS50088">
    <property type="entry name" value="ANK_REPEAT"/>
    <property type="match status" value="2"/>
</dbReference>
<feature type="repeat" description="ANK" evidence="3">
    <location>
        <begin position="93"/>
        <end position="125"/>
    </location>
</feature>
<feature type="repeat" description="ANK" evidence="3">
    <location>
        <begin position="51"/>
        <end position="83"/>
    </location>
</feature>